<evidence type="ECO:0000256" key="1">
    <source>
        <dbReference type="SAM" id="Phobius"/>
    </source>
</evidence>
<keyword evidence="1" id="KW-0812">Transmembrane</keyword>
<dbReference type="EMBL" id="CZQC01000067">
    <property type="protein sequence ID" value="CUS42487.1"/>
    <property type="molecule type" value="Genomic_DNA"/>
</dbReference>
<dbReference type="AlphaFoldDB" id="A0A160TG69"/>
<organism evidence="2">
    <name type="scientific">hydrothermal vent metagenome</name>
    <dbReference type="NCBI Taxonomy" id="652676"/>
    <lineage>
        <taxon>unclassified sequences</taxon>
        <taxon>metagenomes</taxon>
        <taxon>ecological metagenomes</taxon>
    </lineage>
</organism>
<accession>A0A160TG69</accession>
<evidence type="ECO:0000313" key="2">
    <source>
        <dbReference type="EMBL" id="CUS42487.1"/>
    </source>
</evidence>
<sequence>MIFYWNKTPSLLRKWYFCALVNNWALIVLGLLPSREGLEWRQFVVSMFTFH</sequence>
<gene>
    <name evidence="2" type="ORF">MGWOODY_Tha1810</name>
</gene>
<reference evidence="2" key="1">
    <citation type="submission" date="2015-10" db="EMBL/GenBank/DDBJ databases">
        <authorList>
            <person name="Gilbert D.G."/>
        </authorList>
    </citation>
    <scope>NUCLEOTIDE SEQUENCE</scope>
</reference>
<protein>
    <submittedName>
        <fullName evidence="2">Uncharacterized protein</fullName>
    </submittedName>
</protein>
<feature type="transmembrane region" description="Helical" evidence="1">
    <location>
        <begin position="14"/>
        <end position="32"/>
    </location>
</feature>
<name>A0A160TG69_9ZZZZ</name>
<keyword evidence="1" id="KW-0472">Membrane</keyword>
<proteinExistence type="predicted"/>
<keyword evidence="1" id="KW-1133">Transmembrane helix</keyword>